<keyword evidence="2" id="KW-1185">Reference proteome</keyword>
<dbReference type="EMBL" id="JBBNAG010000007">
    <property type="protein sequence ID" value="KAK9118651.1"/>
    <property type="molecule type" value="Genomic_DNA"/>
</dbReference>
<organism evidence="1 2">
    <name type="scientific">Stephania cephalantha</name>
    <dbReference type="NCBI Taxonomy" id="152367"/>
    <lineage>
        <taxon>Eukaryota</taxon>
        <taxon>Viridiplantae</taxon>
        <taxon>Streptophyta</taxon>
        <taxon>Embryophyta</taxon>
        <taxon>Tracheophyta</taxon>
        <taxon>Spermatophyta</taxon>
        <taxon>Magnoliopsida</taxon>
        <taxon>Ranunculales</taxon>
        <taxon>Menispermaceae</taxon>
        <taxon>Menispermoideae</taxon>
        <taxon>Cissampelideae</taxon>
        <taxon>Stephania</taxon>
    </lineage>
</organism>
<evidence type="ECO:0000313" key="2">
    <source>
        <dbReference type="Proteomes" id="UP001419268"/>
    </source>
</evidence>
<evidence type="ECO:0000313" key="1">
    <source>
        <dbReference type="EMBL" id="KAK9118651.1"/>
    </source>
</evidence>
<comment type="caution">
    <text evidence="1">The sequence shown here is derived from an EMBL/GenBank/DDBJ whole genome shotgun (WGS) entry which is preliminary data.</text>
</comment>
<proteinExistence type="predicted"/>
<dbReference type="Proteomes" id="UP001419268">
    <property type="component" value="Unassembled WGS sequence"/>
</dbReference>
<dbReference type="AlphaFoldDB" id="A0AAP0IQ14"/>
<accession>A0AAP0IQ14</accession>
<reference evidence="1 2" key="1">
    <citation type="submission" date="2024-01" db="EMBL/GenBank/DDBJ databases">
        <title>Genome assemblies of Stephania.</title>
        <authorList>
            <person name="Yang L."/>
        </authorList>
    </citation>
    <scope>NUCLEOTIDE SEQUENCE [LARGE SCALE GENOMIC DNA]</scope>
    <source>
        <strain evidence="1">JXDWG</strain>
        <tissue evidence="1">Leaf</tissue>
    </source>
</reference>
<gene>
    <name evidence="1" type="ORF">Scep_016744</name>
</gene>
<protein>
    <submittedName>
        <fullName evidence="1">Uncharacterized protein</fullName>
    </submittedName>
</protein>
<name>A0AAP0IQ14_9MAGN</name>
<sequence length="86" mass="9998">MLRDTREMEIRKGILAHKASPDYHVELKDFMIENGDFLITNGWNKCVTHLRHKYHITEEEAKDLSSFYVNEDVGTSTTIQGEDQLS</sequence>